<keyword evidence="6" id="KW-0067">ATP-binding</keyword>
<dbReference type="PANTHER" id="PTHR20275:SF0">
    <property type="entry name" value="NAD KINASE"/>
    <property type="match status" value="1"/>
</dbReference>
<comment type="caution">
    <text evidence="6">Lacks conserved residue(s) required for the propagation of feature annotation.</text>
</comment>
<dbReference type="EMBL" id="JNUP01000023">
    <property type="protein sequence ID" value="KGE73499.1"/>
    <property type="molecule type" value="Genomic_DNA"/>
</dbReference>
<evidence type="ECO:0000256" key="3">
    <source>
        <dbReference type="ARBA" id="ARBA00022857"/>
    </source>
</evidence>
<evidence type="ECO:0000256" key="4">
    <source>
        <dbReference type="ARBA" id="ARBA00023027"/>
    </source>
</evidence>
<comment type="function">
    <text evidence="6">Involved in the regulation of the intracellular balance of NAD and NADP, and is a key enzyme in the biosynthesis of NADP. Catalyzes specifically the phosphorylation on 2'-hydroxyl of the adenosine moiety of NAD to yield NADP.</text>
</comment>
<feature type="binding site" evidence="6">
    <location>
        <position position="240"/>
    </location>
    <ligand>
        <name>NAD(+)</name>
        <dbReference type="ChEBI" id="CHEBI:57540"/>
    </ligand>
</feature>
<sequence>MLNSETCKNVLIIANLQKAEAETIAQEIQSFLESRGISVRLFGFKGPSKIPHYECIDLAITLGGDGTVLFAARSLVDEQVPILPINLGNFGFITEVGKDDWHEDLDSFLQGRLTLGYRNMLSIEVVRKKQVVFEAKALNDVVISGAGISKILNLGVALTQTQLGQYRADGIIVATPTGSTAYSAAAGGPILTPELDAMILNPICPFTLSHRPLVLPGNEVVTVLVEEGQRTDVILTLDGQLDCALQIGDRVRITRNEKRVKILFSGKRNFYEVLRSKLNWSGGPDA</sequence>
<feature type="active site" description="Proton acceptor" evidence="6">
    <location>
        <position position="65"/>
    </location>
</feature>
<dbReference type="Pfam" id="PF20143">
    <property type="entry name" value="NAD_kinase_C"/>
    <property type="match status" value="1"/>
</dbReference>
<keyword evidence="6" id="KW-0547">Nucleotide-binding</keyword>
<feature type="binding site" evidence="6">
    <location>
        <position position="167"/>
    </location>
    <ligand>
        <name>NAD(+)</name>
        <dbReference type="ChEBI" id="CHEBI:57540"/>
    </ligand>
</feature>
<comment type="catalytic activity">
    <reaction evidence="5 6">
        <text>NAD(+) + ATP = ADP + NADP(+) + H(+)</text>
        <dbReference type="Rhea" id="RHEA:18629"/>
        <dbReference type="ChEBI" id="CHEBI:15378"/>
        <dbReference type="ChEBI" id="CHEBI:30616"/>
        <dbReference type="ChEBI" id="CHEBI:57540"/>
        <dbReference type="ChEBI" id="CHEBI:58349"/>
        <dbReference type="ChEBI" id="CHEBI:456216"/>
        <dbReference type="EC" id="2.7.1.23"/>
    </reaction>
</comment>
<dbReference type="GO" id="GO:0005737">
    <property type="term" value="C:cytoplasm"/>
    <property type="evidence" value="ECO:0007669"/>
    <property type="project" value="UniProtKB-SubCell"/>
</dbReference>
<evidence type="ECO:0000256" key="5">
    <source>
        <dbReference type="ARBA" id="ARBA00047925"/>
    </source>
</evidence>
<dbReference type="Gene3D" id="2.60.200.30">
    <property type="entry name" value="Probable inorganic polyphosphate/atp-NAD kinase, domain 2"/>
    <property type="match status" value="1"/>
</dbReference>
<dbReference type="Gene3D" id="3.40.50.10330">
    <property type="entry name" value="Probable inorganic polyphosphate/atp-NAD kinase, domain 1"/>
    <property type="match status" value="1"/>
</dbReference>
<gene>
    <name evidence="6" type="primary">nadK</name>
    <name evidence="7" type="ORF">DC28_02190</name>
</gene>
<dbReference type="STRING" id="1480694.DC28_02190"/>
<dbReference type="InterPro" id="IPR002504">
    <property type="entry name" value="NADK"/>
</dbReference>
<comment type="caution">
    <text evidence="7">The sequence shown here is derived from an EMBL/GenBank/DDBJ whole genome shotgun (WGS) entry which is preliminary data.</text>
</comment>
<dbReference type="InterPro" id="IPR016064">
    <property type="entry name" value="NAD/diacylglycerol_kinase_sf"/>
</dbReference>
<keyword evidence="3 6" id="KW-0521">NADP</keyword>
<dbReference type="InterPro" id="IPR017438">
    <property type="entry name" value="ATP-NAD_kinase_N"/>
</dbReference>
<dbReference type="InterPro" id="IPR017437">
    <property type="entry name" value="ATP-NAD_kinase_PpnK-typ_C"/>
</dbReference>
<dbReference type="GO" id="GO:0006741">
    <property type="term" value="P:NADP+ biosynthetic process"/>
    <property type="evidence" value="ECO:0007669"/>
    <property type="project" value="UniProtKB-UniRule"/>
</dbReference>
<evidence type="ECO:0000256" key="1">
    <source>
        <dbReference type="ARBA" id="ARBA00022679"/>
    </source>
</evidence>
<dbReference type="GO" id="GO:0046872">
    <property type="term" value="F:metal ion binding"/>
    <property type="evidence" value="ECO:0007669"/>
    <property type="project" value="UniProtKB-UniRule"/>
</dbReference>
<name>A0A098R0L9_9SPIO</name>
<protein>
    <recommendedName>
        <fullName evidence="6">NAD kinase</fullName>
        <ecNumber evidence="6">2.7.1.23</ecNumber>
    </recommendedName>
    <alternativeName>
        <fullName evidence="6">ATP-dependent NAD kinase</fullName>
    </alternativeName>
</protein>
<proteinExistence type="inferred from homology"/>
<comment type="cofactor">
    <cofactor evidence="6">
        <name>a divalent metal cation</name>
        <dbReference type="ChEBI" id="CHEBI:60240"/>
    </cofactor>
</comment>
<evidence type="ECO:0000313" key="7">
    <source>
        <dbReference type="EMBL" id="KGE73499.1"/>
    </source>
</evidence>
<dbReference type="OrthoDB" id="9774737at2"/>
<comment type="subcellular location">
    <subcellularLocation>
        <location evidence="6">Cytoplasm</location>
    </subcellularLocation>
</comment>
<evidence type="ECO:0000313" key="8">
    <source>
        <dbReference type="Proteomes" id="UP000029692"/>
    </source>
</evidence>
<dbReference type="SUPFAM" id="SSF111331">
    <property type="entry name" value="NAD kinase/diacylglycerol kinase-like"/>
    <property type="match status" value="1"/>
</dbReference>
<feature type="binding site" evidence="6">
    <location>
        <position position="150"/>
    </location>
    <ligand>
        <name>NAD(+)</name>
        <dbReference type="ChEBI" id="CHEBI:57540"/>
    </ligand>
</feature>
<dbReference type="GO" id="GO:0003951">
    <property type="term" value="F:NAD+ kinase activity"/>
    <property type="evidence" value="ECO:0007669"/>
    <property type="project" value="UniProtKB-UniRule"/>
</dbReference>
<evidence type="ECO:0000256" key="2">
    <source>
        <dbReference type="ARBA" id="ARBA00022777"/>
    </source>
</evidence>
<feature type="binding site" evidence="6">
    <location>
        <begin position="65"/>
        <end position="66"/>
    </location>
    <ligand>
        <name>NAD(+)</name>
        <dbReference type="ChEBI" id="CHEBI:57540"/>
    </ligand>
</feature>
<dbReference type="Proteomes" id="UP000029692">
    <property type="component" value="Unassembled WGS sequence"/>
</dbReference>
<dbReference type="GO" id="GO:0051287">
    <property type="term" value="F:NAD binding"/>
    <property type="evidence" value="ECO:0007669"/>
    <property type="project" value="UniProtKB-ARBA"/>
</dbReference>
<dbReference type="RefSeq" id="WP_037545273.1">
    <property type="nucleotide sequence ID" value="NZ_JNUP01000023.1"/>
</dbReference>
<dbReference type="EC" id="2.7.1.23" evidence="6"/>
<keyword evidence="6" id="KW-0963">Cytoplasm</keyword>
<feature type="binding site" evidence="6">
    <location>
        <begin position="139"/>
        <end position="140"/>
    </location>
    <ligand>
        <name>NAD(+)</name>
        <dbReference type="ChEBI" id="CHEBI:57540"/>
    </ligand>
</feature>
<dbReference type="eggNOG" id="COG0061">
    <property type="taxonomic scope" value="Bacteria"/>
</dbReference>
<dbReference type="Pfam" id="PF01513">
    <property type="entry name" value="NAD_kinase"/>
    <property type="match status" value="1"/>
</dbReference>
<evidence type="ECO:0000256" key="6">
    <source>
        <dbReference type="HAMAP-Rule" id="MF_00361"/>
    </source>
</evidence>
<organism evidence="7 8">
    <name type="scientific">Spirochaeta lutea</name>
    <dbReference type="NCBI Taxonomy" id="1480694"/>
    <lineage>
        <taxon>Bacteria</taxon>
        <taxon>Pseudomonadati</taxon>
        <taxon>Spirochaetota</taxon>
        <taxon>Spirochaetia</taxon>
        <taxon>Spirochaetales</taxon>
        <taxon>Spirochaetaceae</taxon>
        <taxon>Spirochaeta</taxon>
    </lineage>
</organism>
<reference evidence="7 8" key="1">
    <citation type="submission" date="2014-05" db="EMBL/GenBank/DDBJ databases">
        <title>De novo Genome Sequence of Spirocheata sp.</title>
        <authorList>
            <person name="Shivani Y."/>
            <person name="Subhash Y."/>
            <person name="Tushar L."/>
            <person name="Sasikala C."/>
            <person name="Ramana C.V."/>
        </authorList>
    </citation>
    <scope>NUCLEOTIDE SEQUENCE [LARGE SCALE GENOMIC DNA]</scope>
    <source>
        <strain evidence="7 8">JC230</strain>
    </source>
</reference>
<dbReference type="AlphaFoldDB" id="A0A098R0L9"/>
<dbReference type="HAMAP" id="MF_00361">
    <property type="entry name" value="NAD_kinase"/>
    <property type="match status" value="1"/>
</dbReference>
<keyword evidence="8" id="KW-1185">Reference proteome</keyword>
<keyword evidence="2 6" id="KW-0418">Kinase</keyword>
<dbReference type="GO" id="GO:0019674">
    <property type="term" value="P:NAD+ metabolic process"/>
    <property type="evidence" value="ECO:0007669"/>
    <property type="project" value="InterPro"/>
</dbReference>
<comment type="similarity">
    <text evidence="6">Belongs to the NAD kinase family.</text>
</comment>
<feature type="binding site" evidence="6">
    <location>
        <position position="169"/>
    </location>
    <ligand>
        <name>NAD(+)</name>
        <dbReference type="ChEBI" id="CHEBI:57540"/>
    </ligand>
</feature>
<keyword evidence="4 6" id="KW-0520">NAD</keyword>
<accession>A0A098R0L9</accession>
<dbReference type="GO" id="GO:0005524">
    <property type="term" value="F:ATP binding"/>
    <property type="evidence" value="ECO:0007669"/>
    <property type="project" value="UniProtKB-KW"/>
</dbReference>
<keyword evidence="1 6" id="KW-0808">Transferase</keyword>
<dbReference type="PANTHER" id="PTHR20275">
    <property type="entry name" value="NAD KINASE"/>
    <property type="match status" value="1"/>
</dbReference>